<evidence type="ECO:0000256" key="1">
    <source>
        <dbReference type="SAM" id="Coils"/>
    </source>
</evidence>
<feature type="compositionally biased region" description="Basic and acidic residues" evidence="2">
    <location>
        <begin position="30"/>
        <end position="41"/>
    </location>
</feature>
<feature type="coiled-coil region" evidence="1">
    <location>
        <begin position="277"/>
        <end position="322"/>
    </location>
</feature>
<feature type="domain" description="Phage-Barnase-EndoU-ColicinE5/D-RelE like nuclease 3" evidence="4">
    <location>
        <begin position="997"/>
        <end position="1109"/>
    </location>
</feature>
<dbReference type="InterPro" id="IPR041398">
    <property type="entry name" value="DdrB_dom"/>
</dbReference>
<dbReference type="HOGENOM" id="CLU_007296_4_0_7"/>
<dbReference type="InterPro" id="IPR021907">
    <property type="entry name" value="DUF3519"/>
</dbReference>
<feature type="region of interest" description="Disordered" evidence="2">
    <location>
        <begin position="217"/>
        <end position="249"/>
    </location>
</feature>
<dbReference type="KEGG" id="hpn:HPIN_04460"/>
<feature type="compositionally biased region" description="Polar residues" evidence="2">
    <location>
        <begin position="217"/>
        <end position="241"/>
    </location>
</feature>
<dbReference type="Pfam" id="PF18763">
    <property type="entry name" value="ddrB-ParB"/>
    <property type="match status" value="1"/>
</dbReference>
<dbReference type="PATRIC" id="fig|907238.3.peg.890"/>
<name>E8QGK2_HELP7</name>
<evidence type="ECO:0000259" key="3">
    <source>
        <dbReference type="Pfam" id="PF18763"/>
    </source>
</evidence>
<reference evidence="6" key="1">
    <citation type="submission" date="2010-11" db="EMBL/GenBank/DDBJ databases">
        <title>Genome sequence of Helicobacter pylori strain India7.</title>
        <authorList>
            <person name="Kersulyte D."/>
            <person name="Mukhopadhyay A."/>
            <person name="Choudhury A."/>
            <person name="Nair G.B."/>
            <person name="Berg D.E."/>
        </authorList>
    </citation>
    <scope>NUCLEOTIDE SEQUENCE [LARGE SCALE GENOMIC DNA]</scope>
    <source>
        <strain evidence="6">India7</strain>
    </source>
</reference>
<evidence type="ECO:0008006" key="7">
    <source>
        <dbReference type="Google" id="ProtNLM"/>
    </source>
</evidence>
<organism evidence="5 6">
    <name type="scientific">Helicobacter pylori (strain India7)</name>
    <dbReference type="NCBI Taxonomy" id="907238"/>
    <lineage>
        <taxon>Bacteria</taxon>
        <taxon>Pseudomonadati</taxon>
        <taxon>Campylobacterota</taxon>
        <taxon>Epsilonproteobacteria</taxon>
        <taxon>Campylobacterales</taxon>
        <taxon>Helicobacteraceae</taxon>
        <taxon>Helicobacter</taxon>
    </lineage>
</organism>
<gene>
    <name evidence="5" type="ordered locus">HPIN_04460</name>
</gene>
<dbReference type="InterPro" id="IPR041301">
    <property type="entry name" value="PBECR3"/>
</dbReference>
<dbReference type="Proteomes" id="UP000009059">
    <property type="component" value="Chromosome"/>
</dbReference>
<accession>E8QGK2</accession>
<protein>
    <recommendedName>
        <fullName evidence="7">DUF3519 domain-containing protein</fullName>
    </recommendedName>
</protein>
<sequence length="1125" mass="127848">MLTQRFSHRSSSYSGATENPTQKPLIDQEDLSKNTELHNETTPKPTNLSPLEQAHAEKLRKLQDAITPLKQFGKNYPEFALKPKEALEKLLQEKNGQVAGAAFREDLGGIDFVWGKDGKDGYGLAHILEKREKQYTRLGLNAEQIKERTDELLKSIPEVIEKGTLFKDDLGRVSVELNDVKVGLTNQWFGNDLKNHLIVTSYERDGKVLRELETRSPLSNDYKGNSNYSALNLNETNPTQKDLTDQEDLSKTSKDLNETTQEAKNLSPLEQANAEKLAKLESEKLESEQEFLKAKEQENARKEALKKKLEHERGNAGNIESQTKIEVGEDIPVQAQTQIPKSRVRLNEREIYDLDYAIVKAKDLKPSFTTGGTQKRTDMNEEQIKSISNNFDPQKIFGSGGFEDLPIILNDGQVIAGNHRVQGMLNFTPKSRYTYEKAIKEYYHIDLKPDELLVRIPNKRLNNTEINNLAASSNQGRFNSESDHAIAVLSHYEAKLKELDQKLDADSIYSLKNIVAKNLNFDKATHPNVGDSNLALLMFNMPRTKTQGIELLNRWQKEFSNDIKSYEKVKKMFVDNAGSFHNLIHDMNFPNVSLNAYLSDIMDRSFANLKNYQSTSESLKDLSEKFYKTSSLEMFEKSDQTTSDISEILGSAIARFARFDDPSKALFEALKSDNIKKGLKDFKIADVTKDMFSPDSKEFKDIDIYDFTHYLLMANREPNENNPVLKRLIEAVKDMQKESEKGIKKQKLETPSEWGRNYSEFKGDGLGAINKLLETKKGFVAGAFHKEGLGDIDLVWGNKDYGLEHILKRREKQAKNKGLNEQQAKEYALNIAKTIPEAIDKGVKVDNNGRIAIEYQNIRVGLNNDWHGKKLPNKWVISSYEIYNSESEPPSLLMAQLQEVGLGTPKLTEPNPTTNALKKQESEQAKAEKRHKLESEKGIKRDYSDTNLSDNETKAILNNEKIPTRGRDAVTFGKNNLTPEIVEFLHKNNKKMIIEKASNKEVELLQNANFRHPEDVRASLDHDAIAHILKRHGVNSVNVRNGESPITYEDIANYRSFIDGADDIFVDNNNLIAFKQINGYAVVVEQTVNRKSELVLKTMFKSNGDYKDNNAYKKLQDTKPSKRQP</sequence>
<evidence type="ECO:0000256" key="2">
    <source>
        <dbReference type="SAM" id="MobiDB-lite"/>
    </source>
</evidence>
<evidence type="ECO:0000313" key="5">
    <source>
        <dbReference type="EMBL" id="ADU80114.1"/>
    </source>
</evidence>
<proteinExistence type="predicted"/>
<feature type="domain" description="DdrB-like" evidence="3">
    <location>
        <begin position="348"/>
        <end position="457"/>
    </location>
</feature>
<feature type="compositionally biased region" description="Polar residues" evidence="2">
    <location>
        <begin position="1"/>
        <end position="22"/>
    </location>
</feature>
<evidence type="ECO:0000259" key="4">
    <source>
        <dbReference type="Pfam" id="PF18812"/>
    </source>
</evidence>
<dbReference type="AlphaFoldDB" id="E8QGK2"/>
<dbReference type="RefSeq" id="WP_014536148.1">
    <property type="nucleotide sequence ID" value="NC_017372.1"/>
</dbReference>
<evidence type="ECO:0000313" key="6">
    <source>
        <dbReference type="Proteomes" id="UP000009059"/>
    </source>
</evidence>
<feature type="region of interest" description="Disordered" evidence="2">
    <location>
        <begin position="1"/>
        <end position="50"/>
    </location>
</feature>
<dbReference type="EMBL" id="CP002331">
    <property type="protein sequence ID" value="ADU80114.1"/>
    <property type="molecule type" value="Genomic_DNA"/>
</dbReference>
<dbReference type="Pfam" id="PF12033">
    <property type="entry name" value="DUF3519"/>
    <property type="match status" value="3"/>
</dbReference>
<feature type="region of interest" description="Disordered" evidence="2">
    <location>
        <begin position="905"/>
        <end position="946"/>
    </location>
</feature>
<keyword evidence="1" id="KW-0175">Coiled coil</keyword>
<dbReference type="Pfam" id="PF18812">
    <property type="entry name" value="PBECR3"/>
    <property type="match status" value="1"/>
</dbReference>
<feature type="compositionally biased region" description="Basic and acidic residues" evidence="2">
    <location>
        <begin position="918"/>
        <end position="944"/>
    </location>
</feature>